<dbReference type="EMBL" id="QXFU01001199">
    <property type="protein sequence ID" value="KAE9008042.1"/>
    <property type="molecule type" value="Genomic_DNA"/>
</dbReference>
<keyword evidence="1" id="KW-1133">Transmembrane helix</keyword>
<dbReference type="EMBL" id="QXFV01001173">
    <property type="protein sequence ID" value="KAE9013022.1"/>
    <property type="molecule type" value="Genomic_DNA"/>
</dbReference>
<keyword evidence="7" id="KW-1185">Reference proteome</keyword>
<evidence type="ECO:0000313" key="7">
    <source>
        <dbReference type="Proteomes" id="UP000434957"/>
    </source>
</evidence>
<keyword evidence="1" id="KW-0812">Transmembrane</keyword>
<keyword evidence="1" id="KW-0472">Membrane</keyword>
<dbReference type="Proteomes" id="UP000429607">
    <property type="component" value="Unassembled WGS sequence"/>
</dbReference>
<evidence type="ECO:0000313" key="4">
    <source>
        <dbReference type="EMBL" id="KAE9013022.1"/>
    </source>
</evidence>
<protein>
    <recommendedName>
        <fullName evidence="2">Glycosyltransferase 61 catalytic domain-containing protein</fullName>
    </recommendedName>
</protein>
<dbReference type="Proteomes" id="UP000435112">
    <property type="component" value="Unassembled WGS sequence"/>
</dbReference>
<dbReference type="Pfam" id="PF04577">
    <property type="entry name" value="Glyco_transf_61"/>
    <property type="match status" value="1"/>
</dbReference>
<dbReference type="Proteomes" id="UP000434957">
    <property type="component" value="Unassembled WGS sequence"/>
</dbReference>
<reference evidence="5 7" key="1">
    <citation type="submission" date="2018-08" db="EMBL/GenBank/DDBJ databases">
        <title>Genomic investigation of the strawberry pathogen Phytophthora fragariae indicates pathogenicity is determined by transcriptional variation in three key races.</title>
        <authorList>
            <person name="Adams T.M."/>
            <person name="Armitage A.D."/>
            <person name="Sobczyk M.K."/>
            <person name="Bates H.J."/>
            <person name="Dunwell J.M."/>
            <person name="Nellist C.F."/>
            <person name="Harrison R.J."/>
        </authorList>
    </citation>
    <scope>NUCLEOTIDE SEQUENCE [LARGE SCALE GENOMIC DNA]</scope>
    <source>
        <strain evidence="4 6">SCRP249</strain>
        <strain evidence="3 8">SCRP324</strain>
        <strain evidence="5 7">SCRP333</strain>
    </source>
</reference>
<dbReference type="GO" id="GO:0016757">
    <property type="term" value="F:glycosyltransferase activity"/>
    <property type="evidence" value="ECO:0007669"/>
    <property type="project" value="InterPro"/>
</dbReference>
<sequence length="511" mass="58041">MDQQWRTKFRELRWLQLLLGGSALFSVMMLLSLWTKLPSHEALRRPPTTPVQQTTRQTTTDLFTLVQKRRNATITVTAKPKLLHIDDLVLSNSYQHWAPVIVSECVHGMDGRAAPCIKEANKTNLVEAQELMYPAFRLKLPTFTDATMQSKWLSGGLHVDRMRISEDLQWAKYPTFQGQNMVFANAMYRGDPPPDIWSDKGCMGHDVSHASFMQAPNSSELENATTVDTLVVATSPDSWSFQHFIDRVAVVWSQAQLVLPQIEKNDTIIVTGKTPRDAIVNEIYQVMVGQHLHEPKLVAAKRLVFSCRAPLIHPFTTQRITENILQELPPPQNVAEADRNIILFLSRSRGGEAANGGRKILNEQQLFDAISAQLNASGRPEQLVYFKHDEFNGLEDVATFMRDRVKMMIGPHGAAFYNSRFAQPRTALIEIVPDPKQFFVPCFWEQARLLGQDYSAHVGNTQNEENDMIVDEVHDVVRLVLDRLEYLDNSYRMEDSLGHTYAWGVEATTAR</sequence>
<evidence type="ECO:0000313" key="5">
    <source>
        <dbReference type="EMBL" id="KAE9326027.1"/>
    </source>
</evidence>
<dbReference type="AlphaFoldDB" id="A0A6A4EP63"/>
<evidence type="ECO:0000313" key="6">
    <source>
        <dbReference type="Proteomes" id="UP000429607"/>
    </source>
</evidence>
<feature type="transmembrane region" description="Helical" evidence="1">
    <location>
        <begin position="12"/>
        <end position="34"/>
    </location>
</feature>
<gene>
    <name evidence="4" type="ORF">PR001_g15513</name>
    <name evidence="3" type="ORF">PR002_g16027</name>
    <name evidence="5" type="ORF">PR003_g16331</name>
</gene>
<feature type="domain" description="Glycosyltransferase 61 catalytic" evidence="2">
    <location>
        <begin position="241"/>
        <end position="429"/>
    </location>
</feature>
<evidence type="ECO:0000256" key="1">
    <source>
        <dbReference type="SAM" id="Phobius"/>
    </source>
</evidence>
<evidence type="ECO:0000313" key="8">
    <source>
        <dbReference type="Proteomes" id="UP000435112"/>
    </source>
</evidence>
<evidence type="ECO:0000313" key="3">
    <source>
        <dbReference type="EMBL" id="KAE9008042.1"/>
    </source>
</evidence>
<name>A0A6A4EP63_9STRA</name>
<organism evidence="5 7">
    <name type="scientific">Phytophthora rubi</name>
    <dbReference type="NCBI Taxonomy" id="129364"/>
    <lineage>
        <taxon>Eukaryota</taxon>
        <taxon>Sar</taxon>
        <taxon>Stramenopiles</taxon>
        <taxon>Oomycota</taxon>
        <taxon>Peronosporomycetes</taxon>
        <taxon>Peronosporales</taxon>
        <taxon>Peronosporaceae</taxon>
        <taxon>Phytophthora</taxon>
    </lineage>
</organism>
<proteinExistence type="predicted"/>
<evidence type="ECO:0000259" key="2">
    <source>
        <dbReference type="Pfam" id="PF04577"/>
    </source>
</evidence>
<dbReference type="InterPro" id="IPR049625">
    <property type="entry name" value="Glyco_transf_61_cat"/>
</dbReference>
<accession>A0A6A4EP63</accession>
<dbReference type="EMBL" id="QXFT01001187">
    <property type="protein sequence ID" value="KAE9326027.1"/>
    <property type="molecule type" value="Genomic_DNA"/>
</dbReference>
<comment type="caution">
    <text evidence="5">The sequence shown here is derived from an EMBL/GenBank/DDBJ whole genome shotgun (WGS) entry which is preliminary data.</text>
</comment>
<dbReference type="OrthoDB" id="529273at2759"/>